<sequence>MHFLKWSRLFTERFENGFGGRPWKLPYLKHKCNSKIHFRQCMMVTLCCKLAIW</sequence>
<reference evidence="1" key="2">
    <citation type="journal article" date="2015" name="Fish Shellfish Immunol.">
        <title>Early steps in the European eel (Anguilla anguilla)-Vibrio vulnificus interaction in the gills: Role of the RtxA13 toxin.</title>
        <authorList>
            <person name="Callol A."/>
            <person name="Pajuelo D."/>
            <person name="Ebbesson L."/>
            <person name="Teles M."/>
            <person name="MacKenzie S."/>
            <person name="Amaro C."/>
        </authorList>
    </citation>
    <scope>NUCLEOTIDE SEQUENCE</scope>
</reference>
<dbReference type="AlphaFoldDB" id="A0A0E9XJ63"/>
<evidence type="ECO:0000313" key="1">
    <source>
        <dbReference type="EMBL" id="JAI02482.1"/>
    </source>
</evidence>
<reference evidence="1" key="1">
    <citation type="submission" date="2014-11" db="EMBL/GenBank/DDBJ databases">
        <authorList>
            <person name="Amaro Gonzalez C."/>
        </authorList>
    </citation>
    <scope>NUCLEOTIDE SEQUENCE</scope>
</reference>
<accession>A0A0E9XJ63</accession>
<dbReference type="EMBL" id="GBXM01006096">
    <property type="protein sequence ID" value="JAI02482.1"/>
    <property type="molecule type" value="Transcribed_RNA"/>
</dbReference>
<name>A0A0E9XJ63_ANGAN</name>
<protein>
    <submittedName>
        <fullName evidence="1">Uncharacterized protein</fullName>
    </submittedName>
</protein>
<proteinExistence type="predicted"/>
<organism evidence="1">
    <name type="scientific">Anguilla anguilla</name>
    <name type="common">European freshwater eel</name>
    <name type="synonym">Muraena anguilla</name>
    <dbReference type="NCBI Taxonomy" id="7936"/>
    <lineage>
        <taxon>Eukaryota</taxon>
        <taxon>Metazoa</taxon>
        <taxon>Chordata</taxon>
        <taxon>Craniata</taxon>
        <taxon>Vertebrata</taxon>
        <taxon>Euteleostomi</taxon>
        <taxon>Actinopterygii</taxon>
        <taxon>Neopterygii</taxon>
        <taxon>Teleostei</taxon>
        <taxon>Anguilliformes</taxon>
        <taxon>Anguillidae</taxon>
        <taxon>Anguilla</taxon>
    </lineage>
</organism>